<name>A0A495JDI8_9ACTN</name>
<feature type="region of interest" description="Disordered" evidence="1">
    <location>
        <begin position="193"/>
        <end position="212"/>
    </location>
</feature>
<dbReference type="Pfam" id="PF13483">
    <property type="entry name" value="Lactamase_B_3"/>
    <property type="match status" value="1"/>
</dbReference>
<reference evidence="3 4" key="1">
    <citation type="submission" date="2018-10" db="EMBL/GenBank/DDBJ databases">
        <title>Sequencing the genomes of 1000 actinobacteria strains.</title>
        <authorList>
            <person name="Klenk H.-P."/>
        </authorList>
    </citation>
    <scope>NUCLEOTIDE SEQUENCE [LARGE SCALE GENOMIC DNA]</scope>
    <source>
        <strain evidence="3 4">DSM 45175</strain>
    </source>
</reference>
<evidence type="ECO:0000259" key="2">
    <source>
        <dbReference type="SMART" id="SM00849"/>
    </source>
</evidence>
<dbReference type="RefSeq" id="WP_121155551.1">
    <property type="nucleotide sequence ID" value="NZ_RBKT01000001.1"/>
</dbReference>
<dbReference type="Gene3D" id="3.60.15.10">
    <property type="entry name" value="Ribonuclease Z/Hydroxyacylglutathione hydrolase-like"/>
    <property type="match status" value="1"/>
</dbReference>
<dbReference type="InterPro" id="IPR036866">
    <property type="entry name" value="RibonucZ/Hydroxyglut_hydro"/>
</dbReference>
<dbReference type="SMART" id="SM00849">
    <property type="entry name" value="Lactamase_B"/>
    <property type="match status" value="1"/>
</dbReference>
<dbReference type="OrthoDB" id="3190691at2"/>
<organism evidence="3 4">
    <name type="scientific">Micromonospora pisi</name>
    <dbReference type="NCBI Taxonomy" id="589240"/>
    <lineage>
        <taxon>Bacteria</taxon>
        <taxon>Bacillati</taxon>
        <taxon>Actinomycetota</taxon>
        <taxon>Actinomycetes</taxon>
        <taxon>Micromonosporales</taxon>
        <taxon>Micromonosporaceae</taxon>
        <taxon>Micromonospora</taxon>
    </lineage>
</organism>
<accession>A0A495JDI8</accession>
<dbReference type="AlphaFoldDB" id="A0A495JDI8"/>
<evidence type="ECO:0000313" key="4">
    <source>
        <dbReference type="Proteomes" id="UP000277671"/>
    </source>
</evidence>
<protein>
    <submittedName>
        <fullName evidence="3">L-ascorbate metabolism protein UlaG (Beta-lactamase superfamily)</fullName>
    </submittedName>
</protein>
<evidence type="ECO:0000256" key="1">
    <source>
        <dbReference type="SAM" id="MobiDB-lite"/>
    </source>
</evidence>
<feature type="domain" description="Metallo-beta-lactamase" evidence="2">
    <location>
        <begin position="7"/>
        <end position="174"/>
    </location>
</feature>
<dbReference type="SUPFAM" id="SSF56281">
    <property type="entry name" value="Metallo-hydrolase/oxidoreductase"/>
    <property type="match status" value="1"/>
</dbReference>
<dbReference type="PANTHER" id="PTHR43546">
    <property type="entry name" value="UPF0173 METAL-DEPENDENT HYDROLASE MJ1163-RELATED"/>
    <property type="match status" value="1"/>
</dbReference>
<dbReference type="PANTHER" id="PTHR43546:SF3">
    <property type="entry name" value="UPF0173 METAL-DEPENDENT HYDROLASE MJ1163"/>
    <property type="match status" value="1"/>
</dbReference>
<keyword evidence="4" id="KW-1185">Reference proteome</keyword>
<dbReference type="InterPro" id="IPR050114">
    <property type="entry name" value="UPF0173_UPF0282_UlaG_hydrolase"/>
</dbReference>
<comment type="caution">
    <text evidence="3">The sequence shown here is derived from an EMBL/GenBank/DDBJ whole genome shotgun (WGS) entry which is preliminary data.</text>
</comment>
<sequence length="212" mass="22791">MRLTKKGHSCMRVEQDGSVLVLDPGAYSDPDALVGADAVLITHEHPDHFAEDRIRAAAQNDPKLRLFANRAVAAKLDGLGNRVQVVGDGDTFSVEGFEVEAHGELHAVIHPDIPRITNVGYLINGRLFHPGDALTPLGRPVDTLLLPAHAPWSKTAELIEYVREVRPERVIPMHDAGLSKIGRDMVRTLVGGGGPPTPASFQAVGDGETVEV</sequence>
<dbReference type="InterPro" id="IPR001279">
    <property type="entry name" value="Metallo-B-lactamas"/>
</dbReference>
<evidence type="ECO:0000313" key="3">
    <source>
        <dbReference type="EMBL" id="RKR87066.1"/>
    </source>
</evidence>
<gene>
    <name evidence="3" type="ORF">BDK92_1338</name>
</gene>
<dbReference type="Proteomes" id="UP000277671">
    <property type="component" value="Unassembled WGS sequence"/>
</dbReference>
<proteinExistence type="predicted"/>
<dbReference type="EMBL" id="RBKT01000001">
    <property type="protein sequence ID" value="RKR87066.1"/>
    <property type="molecule type" value="Genomic_DNA"/>
</dbReference>